<dbReference type="EnsemblMetazoa" id="G28802.1">
    <property type="protein sequence ID" value="G28802.1:cds"/>
    <property type="gene ID" value="G28802"/>
</dbReference>
<keyword evidence="1" id="KW-0863">Zinc-finger</keyword>
<dbReference type="InterPro" id="IPR000315">
    <property type="entry name" value="Znf_B-box"/>
</dbReference>
<evidence type="ECO:0000313" key="3">
    <source>
        <dbReference type="EnsemblMetazoa" id="G28802.1:cds"/>
    </source>
</evidence>
<dbReference type="GO" id="GO:0008270">
    <property type="term" value="F:zinc ion binding"/>
    <property type="evidence" value="ECO:0007669"/>
    <property type="project" value="UniProtKB-KW"/>
</dbReference>
<accession>A0A8W8LN61</accession>
<keyword evidence="1" id="KW-0479">Metal-binding</keyword>
<dbReference type="InterPro" id="IPR011042">
    <property type="entry name" value="6-blade_b-propeller_TolB-like"/>
</dbReference>
<name>A0A8W8LN61_MAGGI</name>
<evidence type="ECO:0000256" key="1">
    <source>
        <dbReference type="PROSITE-ProRule" id="PRU00024"/>
    </source>
</evidence>
<keyword evidence="4" id="KW-1185">Reference proteome</keyword>
<evidence type="ECO:0000313" key="4">
    <source>
        <dbReference type="Proteomes" id="UP000005408"/>
    </source>
</evidence>
<dbReference type="SUPFAM" id="SSF101898">
    <property type="entry name" value="NHL repeat"/>
    <property type="match status" value="1"/>
</dbReference>
<proteinExistence type="predicted"/>
<keyword evidence="1" id="KW-0862">Zinc</keyword>
<dbReference type="SUPFAM" id="SSF57845">
    <property type="entry name" value="B-box zinc-binding domain"/>
    <property type="match status" value="1"/>
</dbReference>
<dbReference type="PANTHER" id="PTHR25462">
    <property type="entry name" value="BONUS, ISOFORM C-RELATED"/>
    <property type="match status" value="1"/>
</dbReference>
<dbReference type="InterPro" id="IPR047153">
    <property type="entry name" value="TRIM45/56/19-like"/>
</dbReference>
<feature type="domain" description="B box-type" evidence="2">
    <location>
        <begin position="57"/>
        <end position="99"/>
    </location>
</feature>
<dbReference type="PANTHER" id="PTHR25462:SF296">
    <property type="entry name" value="MEIOTIC P26, ISOFORM F"/>
    <property type="match status" value="1"/>
</dbReference>
<reference evidence="3" key="1">
    <citation type="submission" date="2022-08" db="UniProtKB">
        <authorList>
            <consortium name="EnsemblMetazoa"/>
        </authorList>
    </citation>
    <scope>IDENTIFICATION</scope>
    <source>
        <strain evidence="3">05x7-T-G4-1.051#20</strain>
    </source>
</reference>
<dbReference type="Proteomes" id="UP000005408">
    <property type="component" value="Unassembled WGS sequence"/>
</dbReference>
<dbReference type="PROSITE" id="PS50119">
    <property type="entry name" value="ZF_BBOX"/>
    <property type="match status" value="2"/>
</dbReference>
<dbReference type="Gene3D" id="2.120.10.30">
    <property type="entry name" value="TolB, C-terminal domain"/>
    <property type="match status" value="1"/>
</dbReference>
<protein>
    <recommendedName>
        <fullName evidence="2">B box-type domain-containing protein</fullName>
    </recommendedName>
</protein>
<feature type="domain" description="B box-type" evidence="2">
    <location>
        <begin position="8"/>
        <end position="53"/>
    </location>
</feature>
<evidence type="ECO:0000259" key="2">
    <source>
        <dbReference type="PROSITE" id="PS50119"/>
    </source>
</evidence>
<sequence>MDQCHGAQDVVQCHLCDTIGPPMYCDFCHVHLCKACVGEHLSDESKEHKVVLFKKRGSTTACPKHSASISVLFCTQCDITICATCASSEEHRCHIFFEISKIFDGKKEVIQRDLQELEISIYPRFQEIASNIPIQRADWNKNSQKLSIAINEHGENLHTEIDIAIKRLKSELDEISTKRLDFLNKQENEIKGTISEIIQRIADLKKLLNSKDASLVSGYKSKNDVFKKLPSNITISLPTFTPLNVNQEFIYQQFGSLSTLLLTEKETGNAIQSPGVFSPLQYRILIDKPQVVTEINTEQSVLNVACQSDDDVWVFGDKYIRLFNLQGELKQLVQTKSGNVPSDIAVTRTGDLVYTDGDEKTVNIVKRTHIEEIVRLTEWRPLNVCSTVSNDLLVFMQKDDRTQSSVVRYSGKTEIQCFQGGSGVLGLYSSRGPLQIFKHITENGNLDICVADGEAGAVVVVDQAGKFRFKYTGPSFPLKKSFVPISITTDSQCQILTVDLSTFRIHILDQDGIFLRYIDNCDLCNPWCLCMDSKGYLLVTESTTGKVKKIKYCM</sequence>
<dbReference type="Pfam" id="PF00643">
    <property type="entry name" value="zf-B_box"/>
    <property type="match status" value="1"/>
</dbReference>
<organism evidence="3 4">
    <name type="scientific">Magallana gigas</name>
    <name type="common">Pacific oyster</name>
    <name type="synonym">Crassostrea gigas</name>
    <dbReference type="NCBI Taxonomy" id="29159"/>
    <lineage>
        <taxon>Eukaryota</taxon>
        <taxon>Metazoa</taxon>
        <taxon>Spiralia</taxon>
        <taxon>Lophotrochozoa</taxon>
        <taxon>Mollusca</taxon>
        <taxon>Bivalvia</taxon>
        <taxon>Autobranchia</taxon>
        <taxon>Pteriomorphia</taxon>
        <taxon>Ostreida</taxon>
        <taxon>Ostreoidea</taxon>
        <taxon>Ostreidae</taxon>
        <taxon>Magallana</taxon>
    </lineage>
</organism>
<dbReference type="Gene3D" id="3.30.160.60">
    <property type="entry name" value="Classic Zinc Finger"/>
    <property type="match status" value="1"/>
</dbReference>
<dbReference type="AlphaFoldDB" id="A0A8W8LN61"/>